<reference evidence="1 2" key="1">
    <citation type="submission" date="2017-06" db="EMBL/GenBank/DDBJ databases">
        <authorList>
            <person name="Kim H.J."/>
            <person name="Triplett B.A."/>
        </authorList>
    </citation>
    <scope>NUCLEOTIDE SEQUENCE [LARGE SCALE GENOMIC DNA]</scope>
    <source>
        <strain evidence="1 2">B29T1</strain>
    </source>
</reference>
<dbReference type="AlphaFoldDB" id="A0A212RI84"/>
<dbReference type="GO" id="GO:0016491">
    <property type="term" value="F:oxidoreductase activity"/>
    <property type="evidence" value="ECO:0007669"/>
    <property type="project" value="InterPro"/>
</dbReference>
<protein>
    <submittedName>
        <fullName evidence="1">N-methylglutamate synthase subunit B</fullName>
    </submittedName>
</protein>
<accession>A0A212RI84</accession>
<dbReference type="PANTHER" id="PTHR39673:SF5">
    <property type="entry name" value="TUNGSTEN-CONTAINING FORMYLMETHANOFURAN DEHYDROGENASE 2 SUBUNIT C"/>
    <property type="match status" value="1"/>
</dbReference>
<dbReference type="OrthoDB" id="287000at2"/>
<keyword evidence="2" id="KW-1185">Reference proteome</keyword>
<evidence type="ECO:0000313" key="2">
    <source>
        <dbReference type="Proteomes" id="UP000197065"/>
    </source>
</evidence>
<dbReference type="Gene3D" id="2.160.20.60">
    <property type="entry name" value="Glutamate synthase, alpha subunit, C-terminal domain"/>
    <property type="match status" value="1"/>
</dbReference>
<dbReference type="PIRSF" id="PIRSF006519">
    <property type="entry name" value="GOGAT_dom3"/>
    <property type="match status" value="1"/>
</dbReference>
<gene>
    <name evidence="1" type="ORF">SAMN07250955_10940</name>
</gene>
<organism evidence="1 2">
    <name type="scientific">Arboricoccus pini</name>
    <dbReference type="NCBI Taxonomy" id="1963835"/>
    <lineage>
        <taxon>Bacteria</taxon>
        <taxon>Pseudomonadati</taxon>
        <taxon>Pseudomonadota</taxon>
        <taxon>Alphaproteobacteria</taxon>
        <taxon>Geminicoccales</taxon>
        <taxon>Geminicoccaceae</taxon>
        <taxon>Arboricoccus</taxon>
    </lineage>
</organism>
<dbReference type="InterPro" id="IPR036485">
    <property type="entry name" value="Glu_synth_asu_C_sf"/>
</dbReference>
<evidence type="ECO:0000313" key="1">
    <source>
        <dbReference type="EMBL" id="SNB72133.1"/>
    </source>
</evidence>
<dbReference type="Proteomes" id="UP000197065">
    <property type="component" value="Unassembled WGS sequence"/>
</dbReference>
<dbReference type="SUPFAM" id="SSF69336">
    <property type="entry name" value="Alpha subunit of glutamate synthase, C-terminal domain"/>
    <property type="match status" value="1"/>
</dbReference>
<dbReference type="RefSeq" id="WP_088561983.1">
    <property type="nucleotide sequence ID" value="NZ_FYEH01000009.1"/>
</dbReference>
<dbReference type="InterPro" id="IPR012061">
    <property type="entry name" value="Glu_synth_lsu_3"/>
</dbReference>
<dbReference type="EMBL" id="FYEH01000009">
    <property type="protein sequence ID" value="SNB72133.1"/>
    <property type="molecule type" value="Genomic_DNA"/>
</dbReference>
<dbReference type="PANTHER" id="PTHR39673">
    <property type="entry name" value="TUNGSTEN FORMYLMETHANOFURAN DEHYDROGENASE, SUBUNIT C (FWDC)"/>
    <property type="match status" value="1"/>
</dbReference>
<name>A0A212RI84_9PROT</name>
<sequence>MPEVDLRQQTVRDLNEALHRLSRQTNETDWQVLHPNGQHSLAVGIDAPVTVRIKGHVGYYCAGMNKDATVIIDGNAGVGCAENMMSGRVHVKGDVSQAAGATAQGGLLIVDGNASARCGISMKGADIVVKGNIGPMSAFMAQAGNLVVLGDAGEALGDSLYETRIFVRGAVKSLGADCVEKPMGEEEKAILSQVLELAGIADDVRPEAFRFYGSARRLYHFNVDHAEEY</sequence>
<dbReference type="CDD" id="cd00504">
    <property type="entry name" value="GXGXG"/>
    <property type="match status" value="1"/>
</dbReference>
<proteinExistence type="predicted"/>